<reference evidence="2 3" key="1">
    <citation type="journal article" date="2013" name="Genome Biol.">
        <title>The genome sequence of the most widely cultivated cacao type and its use to identify candidate genes regulating pod color.</title>
        <authorList>
            <person name="Motamayor J.C."/>
            <person name="Mockaitis K."/>
            <person name="Schmutz J."/>
            <person name="Haiminen N."/>
            <person name="Iii D.L."/>
            <person name="Cornejo O."/>
            <person name="Findley S.D."/>
            <person name="Zheng P."/>
            <person name="Utro F."/>
            <person name="Royaert S."/>
            <person name="Saski C."/>
            <person name="Jenkins J."/>
            <person name="Podicheti R."/>
            <person name="Zhao M."/>
            <person name="Scheffler B.E."/>
            <person name="Stack J.C."/>
            <person name="Feltus F.A."/>
            <person name="Mustiga G.M."/>
            <person name="Amores F."/>
            <person name="Phillips W."/>
            <person name="Marelli J.P."/>
            <person name="May G.D."/>
            <person name="Shapiro H."/>
            <person name="Ma J."/>
            <person name="Bustamante C.D."/>
            <person name="Schnell R.J."/>
            <person name="Main D."/>
            <person name="Gilbert D."/>
            <person name="Parida L."/>
            <person name="Kuhn D.N."/>
        </authorList>
    </citation>
    <scope>NUCLEOTIDE SEQUENCE [LARGE SCALE GENOMIC DNA]</scope>
    <source>
        <strain evidence="3">cv. Matina 1-6</strain>
    </source>
</reference>
<dbReference type="Gramene" id="EOY20977">
    <property type="protein sequence ID" value="EOY20977"/>
    <property type="gene ID" value="TCM_012292"/>
</dbReference>
<dbReference type="PANTHER" id="PTHR15907">
    <property type="entry name" value="DUF614 FAMILY PROTEIN-RELATED"/>
    <property type="match status" value="1"/>
</dbReference>
<name>A0A061FVS4_THECC</name>
<evidence type="ECO:0000313" key="3">
    <source>
        <dbReference type="Proteomes" id="UP000026915"/>
    </source>
</evidence>
<dbReference type="InterPro" id="IPR006461">
    <property type="entry name" value="PLAC_motif_containing"/>
</dbReference>
<dbReference type="HOGENOM" id="CLU_706773_0_0_1"/>
<feature type="compositionally biased region" description="Low complexity" evidence="1">
    <location>
        <begin position="57"/>
        <end position="72"/>
    </location>
</feature>
<protein>
    <submittedName>
        <fullName evidence="2">PLAC8 family protein</fullName>
    </submittedName>
</protein>
<dbReference type="InParanoid" id="A0A061FVS4"/>
<evidence type="ECO:0000313" key="2">
    <source>
        <dbReference type="EMBL" id="EOY20977.1"/>
    </source>
</evidence>
<organism evidence="2 3">
    <name type="scientific">Theobroma cacao</name>
    <name type="common">Cacao</name>
    <name type="synonym">Cocoa</name>
    <dbReference type="NCBI Taxonomy" id="3641"/>
    <lineage>
        <taxon>Eukaryota</taxon>
        <taxon>Viridiplantae</taxon>
        <taxon>Streptophyta</taxon>
        <taxon>Embryophyta</taxon>
        <taxon>Tracheophyta</taxon>
        <taxon>Spermatophyta</taxon>
        <taxon>Magnoliopsida</taxon>
        <taxon>eudicotyledons</taxon>
        <taxon>Gunneridae</taxon>
        <taxon>Pentapetalae</taxon>
        <taxon>rosids</taxon>
        <taxon>malvids</taxon>
        <taxon>Malvales</taxon>
        <taxon>Malvaceae</taxon>
        <taxon>Byttnerioideae</taxon>
        <taxon>Theobroma</taxon>
    </lineage>
</organism>
<keyword evidence="3" id="KW-1185">Reference proteome</keyword>
<dbReference type="FunCoup" id="A0A061FVS4">
    <property type="interactions" value="23"/>
</dbReference>
<gene>
    <name evidence="2" type="ORF">TCM_012292</name>
</gene>
<dbReference type="AlphaFoldDB" id="A0A061FVS4"/>
<proteinExistence type="predicted"/>
<dbReference type="Proteomes" id="UP000026915">
    <property type="component" value="Chromosome 3"/>
</dbReference>
<feature type="region of interest" description="Disordered" evidence="1">
    <location>
        <begin position="367"/>
        <end position="391"/>
    </location>
</feature>
<dbReference type="NCBIfam" id="TIGR01571">
    <property type="entry name" value="A_thal_Cys_rich"/>
    <property type="match status" value="1"/>
</dbReference>
<dbReference type="Pfam" id="PF04749">
    <property type="entry name" value="PLAC8"/>
    <property type="match status" value="1"/>
</dbReference>
<accession>A0A061FVS4</accession>
<sequence length="391" mass="43860">MGQIKTGPSVSEPHHQVQAEPEPQCHAIASLHEPTQNQASATIYQTQQSTRANETLPQQQLQQQHYQPQPNQRTYGVVQPAAPPMPAQFSPQTAQNTGPNEHPLEYPPLSRQQTIPIQPNQDVGFPVPVDGWKTGLFDCMDDPMNALITVCFPCVTFGQVAEIVDEGHTSCGTSGLLYGLIAFFIGVPCILSCAYRTKLRNKLGLVESPAPDWVTHCFCDWCALCQEYRELQQRGWDPSIACCSGRIMWISLLEGHRIRIYICTSVGEARRVSLELETPSCNVENKNEDSKLGTDQRVLYIEEKYSSVIKVEPPNLEPTTPCNPHHKVIKINFSPSSGIRYAQKHIQIEDKPPRLESDIHPEDVTIMKKTSNKRDKEEFEEGLRNRAVPKG</sequence>
<feature type="compositionally biased region" description="Polar residues" evidence="1">
    <location>
        <begin position="33"/>
        <end position="56"/>
    </location>
</feature>
<dbReference type="EMBL" id="CM001881">
    <property type="protein sequence ID" value="EOY20977.1"/>
    <property type="molecule type" value="Genomic_DNA"/>
</dbReference>
<dbReference type="eggNOG" id="ENOG502RXFT">
    <property type="taxonomic scope" value="Eukaryota"/>
</dbReference>
<feature type="compositionally biased region" description="Basic and acidic residues" evidence="1">
    <location>
        <begin position="367"/>
        <end position="384"/>
    </location>
</feature>
<feature type="region of interest" description="Disordered" evidence="1">
    <location>
        <begin position="1"/>
        <end position="105"/>
    </location>
</feature>
<evidence type="ECO:0000256" key="1">
    <source>
        <dbReference type="SAM" id="MobiDB-lite"/>
    </source>
</evidence>